<evidence type="ECO:0000256" key="6">
    <source>
        <dbReference type="SAM" id="Phobius"/>
    </source>
</evidence>
<feature type="transmembrane region" description="Helical" evidence="6">
    <location>
        <begin position="333"/>
        <end position="352"/>
    </location>
</feature>
<evidence type="ECO:0000256" key="4">
    <source>
        <dbReference type="ARBA" id="ARBA00022989"/>
    </source>
</evidence>
<dbReference type="InterPro" id="IPR011701">
    <property type="entry name" value="MFS"/>
</dbReference>
<feature type="transmembrane region" description="Helical" evidence="6">
    <location>
        <begin position="265"/>
        <end position="284"/>
    </location>
</feature>
<organism evidence="8 9">
    <name type="scientific">Sphingomonas alpina</name>
    <dbReference type="NCBI Taxonomy" id="653931"/>
    <lineage>
        <taxon>Bacteria</taxon>
        <taxon>Pseudomonadati</taxon>
        <taxon>Pseudomonadota</taxon>
        <taxon>Alphaproteobacteria</taxon>
        <taxon>Sphingomonadales</taxon>
        <taxon>Sphingomonadaceae</taxon>
        <taxon>Sphingomonas</taxon>
    </lineage>
</organism>
<dbReference type="PANTHER" id="PTHR43124">
    <property type="entry name" value="PURINE EFFLUX PUMP PBUE"/>
    <property type="match status" value="1"/>
</dbReference>
<dbReference type="RefSeq" id="WP_187761034.1">
    <property type="nucleotide sequence ID" value="NZ_CP061038.1"/>
</dbReference>
<dbReference type="Gene3D" id="1.20.1250.20">
    <property type="entry name" value="MFS general substrate transporter like domains"/>
    <property type="match status" value="1"/>
</dbReference>
<evidence type="ECO:0000256" key="2">
    <source>
        <dbReference type="ARBA" id="ARBA00022475"/>
    </source>
</evidence>
<evidence type="ECO:0000256" key="3">
    <source>
        <dbReference type="ARBA" id="ARBA00022692"/>
    </source>
</evidence>
<dbReference type="EMBL" id="CP061038">
    <property type="protein sequence ID" value="QNQ08706.1"/>
    <property type="molecule type" value="Genomic_DNA"/>
</dbReference>
<feature type="transmembrane region" description="Helical" evidence="6">
    <location>
        <begin position="159"/>
        <end position="178"/>
    </location>
</feature>
<dbReference type="AlphaFoldDB" id="A0A7H0LGA3"/>
<reference evidence="8 9" key="1">
    <citation type="submission" date="2020-09" db="EMBL/GenBank/DDBJ databases">
        <title>Sphingomonas sp., a new species isolated from pork steak.</title>
        <authorList>
            <person name="Heidler von Heilborn D."/>
        </authorList>
    </citation>
    <scope>NUCLEOTIDE SEQUENCE [LARGE SCALE GENOMIC DNA]</scope>
    <source>
        <strain evidence="9">S8-3T</strain>
    </source>
</reference>
<evidence type="ECO:0000259" key="7">
    <source>
        <dbReference type="PROSITE" id="PS50850"/>
    </source>
</evidence>
<dbReference type="GO" id="GO:0022857">
    <property type="term" value="F:transmembrane transporter activity"/>
    <property type="evidence" value="ECO:0007669"/>
    <property type="project" value="InterPro"/>
</dbReference>
<feature type="transmembrane region" description="Helical" evidence="6">
    <location>
        <begin position="132"/>
        <end position="153"/>
    </location>
</feature>
<feature type="transmembrane region" description="Helical" evidence="6">
    <location>
        <begin position="290"/>
        <end position="313"/>
    </location>
</feature>
<keyword evidence="5 6" id="KW-0472">Membrane</keyword>
<dbReference type="InterPro" id="IPR036259">
    <property type="entry name" value="MFS_trans_sf"/>
</dbReference>
<dbReference type="KEGG" id="spap:H3Z74_18475"/>
<keyword evidence="4 6" id="KW-1133">Transmembrane helix</keyword>
<dbReference type="Proteomes" id="UP000516148">
    <property type="component" value="Chromosome"/>
</dbReference>
<feature type="transmembrane region" description="Helical" evidence="6">
    <location>
        <begin position="190"/>
        <end position="218"/>
    </location>
</feature>
<dbReference type="Pfam" id="PF07690">
    <property type="entry name" value="MFS_1"/>
    <property type="match status" value="1"/>
</dbReference>
<dbReference type="InterPro" id="IPR050189">
    <property type="entry name" value="MFS_Efflux_Transporters"/>
</dbReference>
<dbReference type="PROSITE" id="PS50850">
    <property type="entry name" value="MFS"/>
    <property type="match status" value="1"/>
</dbReference>
<feature type="domain" description="Major facilitator superfamily (MFS) profile" evidence="7">
    <location>
        <begin position="7"/>
        <end position="389"/>
    </location>
</feature>
<feature type="transmembrane region" description="Helical" evidence="6">
    <location>
        <begin position="38"/>
        <end position="62"/>
    </location>
</feature>
<sequence>MLGRWPTIITLWLIGVLAAAQLAKFSVIAPLLREQFNLSLPATGLLISLLEVGGGLFGFVAGLGLGRIGCRRSLLAGMAILALTSLLEALVTSAGALFAVRAVEGIGYLLAVIAAPTAIAGIADDRSRPRALALWSSFVPVGIAIGSAITSVAVTPLGLRGIMLLWAVLLAAAIVPVLRLPIRGGDSQRIALPAPAAWISTLAFGVYTLFLCALTMLLPTFLIEQRSATLSVAGMIAAVASLSALPASGLAILAMREGKLSSRRLLMVAVPSLVAAALLVPIALGSQGTGLTATATIIVVAILLSGLVSPLMFARLPILAGAQSPHDPRIATANGLLTQFGAGGALIGPPLGGLVVGLWGWAGLGIAVALLTLLMLAAVAAAEGVGSTRRT</sequence>
<feature type="transmembrane region" description="Helical" evidence="6">
    <location>
        <begin position="74"/>
        <end position="100"/>
    </location>
</feature>
<evidence type="ECO:0000256" key="1">
    <source>
        <dbReference type="ARBA" id="ARBA00004651"/>
    </source>
</evidence>
<evidence type="ECO:0000256" key="5">
    <source>
        <dbReference type="ARBA" id="ARBA00023136"/>
    </source>
</evidence>
<dbReference type="SUPFAM" id="SSF103473">
    <property type="entry name" value="MFS general substrate transporter"/>
    <property type="match status" value="1"/>
</dbReference>
<keyword evidence="2" id="KW-1003">Cell membrane</keyword>
<dbReference type="PANTHER" id="PTHR43124:SF3">
    <property type="entry name" value="CHLORAMPHENICOL EFFLUX PUMP RV0191"/>
    <property type="match status" value="1"/>
</dbReference>
<evidence type="ECO:0000313" key="8">
    <source>
        <dbReference type="EMBL" id="QNQ08706.1"/>
    </source>
</evidence>
<dbReference type="InterPro" id="IPR020846">
    <property type="entry name" value="MFS_dom"/>
</dbReference>
<feature type="transmembrane region" description="Helical" evidence="6">
    <location>
        <begin position="230"/>
        <end position="253"/>
    </location>
</feature>
<keyword evidence="9" id="KW-1185">Reference proteome</keyword>
<accession>A0A7H0LGA3</accession>
<comment type="subcellular location">
    <subcellularLocation>
        <location evidence="1">Cell membrane</location>
        <topology evidence="1">Multi-pass membrane protein</topology>
    </subcellularLocation>
</comment>
<protein>
    <submittedName>
        <fullName evidence="8">MFS transporter</fullName>
    </submittedName>
</protein>
<keyword evidence="3 6" id="KW-0812">Transmembrane</keyword>
<name>A0A7H0LGA3_9SPHN</name>
<feature type="transmembrane region" description="Helical" evidence="6">
    <location>
        <begin position="106"/>
        <end position="123"/>
    </location>
</feature>
<dbReference type="GO" id="GO:0005886">
    <property type="term" value="C:plasma membrane"/>
    <property type="evidence" value="ECO:0007669"/>
    <property type="project" value="UniProtKB-SubCell"/>
</dbReference>
<proteinExistence type="predicted"/>
<feature type="transmembrane region" description="Helical" evidence="6">
    <location>
        <begin position="358"/>
        <end position="382"/>
    </location>
</feature>
<gene>
    <name evidence="8" type="ORF">H3Z74_18475</name>
</gene>
<evidence type="ECO:0000313" key="9">
    <source>
        <dbReference type="Proteomes" id="UP000516148"/>
    </source>
</evidence>